<proteinExistence type="predicted"/>
<dbReference type="InterPro" id="IPR025476">
    <property type="entry name" value="Helitron_helicase-like"/>
</dbReference>
<feature type="domain" description="Helitron helicase-like" evidence="2">
    <location>
        <begin position="5"/>
        <end position="140"/>
    </location>
</feature>
<dbReference type="OrthoDB" id="120387at2759"/>
<reference evidence="4" key="1">
    <citation type="submission" date="2017-03" db="EMBL/GenBank/DDBJ databases">
        <title>Phytopthora megakarya and P. palmivora, two closely related causual agents of cacao black pod achieved similar genome size and gene model numbers by different mechanisms.</title>
        <authorList>
            <person name="Ali S."/>
            <person name="Shao J."/>
            <person name="Larry D.J."/>
            <person name="Kronmiller B."/>
            <person name="Shen D."/>
            <person name="Strem M.D."/>
            <person name="Melnick R.L."/>
            <person name="Guiltinan M.J."/>
            <person name="Tyler B.M."/>
            <person name="Meinhardt L.W."/>
            <person name="Bailey B.A."/>
        </authorList>
    </citation>
    <scope>NUCLEOTIDE SEQUENCE [LARGE SCALE GENOMIC DNA]</scope>
    <source>
        <strain evidence="4">zdho120</strain>
    </source>
</reference>
<comment type="caution">
    <text evidence="3">The sequence shown here is derived from an EMBL/GenBank/DDBJ whole genome shotgun (WGS) entry which is preliminary data.</text>
</comment>
<protein>
    <submittedName>
        <fullName evidence="3">Helitron helicase</fullName>
    </submittedName>
</protein>
<dbReference type="AlphaFoldDB" id="A0A225V9F8"/>
<keyword evidence="4" id="KW-1185">Reference proteome</keyword>
<dbReference type="Proteomes" id="UP000198211">
    <property type="component" value="Unassembled WGS sequence"/>
</dbReference>
<dbReference type="Pfam" id="PF14214">
    <property type="entry name" value="Helitron_like_N"/>
    <property type="match status" value="1"/>
</dbReference>
<dbReference type="PANTHER" id="PTHR45786:SF74">
    <property type="entry name" value="ATP-DEPENDENT DNA HELICASE"/>
    <property type="match status" value="1"/>
</dbReference>
<name>A0A225V9F8_9STRA</name>
<evidence type="ECO:0000313" key="4">
    <source>
        <dbReference type="Proteomes" id="UP000198211"/>
    </source>
</evidence>
<keyword evidence="3" id="KW-0347">Helicase</keyword>
<evidence type="ECO:0000313" key="3">
    <source>
        <dbReference type="EMBL" id="OWZ01518.1"/>
    </source>
</evidence>
<sequence>MNTQQHYRRDPFSGLKDMHLRDHIGPTSTSGLNDVGDHVIQPSAFPGSERYMRQQYYDDMAVVRQFGKPDLFETVTTNPKWKEIQHELRPGPTSSDRPDIVTRIFRMKINALLDDITKMVSLEMLIQFQKRGLPHAHILIILKDHWKPRNSSDYDKFVSAEIPNPELFQAQTHIN</sequence>
<gene>
    <name evidence="3" type="ORF">PHMEG_00027071</name>
</gene>
<keyword evidence="3" id="KW-0547">Nucleotide-binding</keyword>
<dbReference type="PANTHER" id="PTHR45786">
    <property type="entry name" value="DNA BINDING PROTEIN-LIKE"/>
    <property type="match status" value="1"/>
</dbReference>
<evidence type="ECO:0000256" key="1">
    <source>
        <dbReference type="SAM" id="MobiDB-lite"/>
    </source>
</evidence>
<accession>A0A225V9F8</accession>
<evidence type="ECO:0000259" key="2">
    <source>
        <dbReference type="Pfam" id="PF14214"/>
    </source>
</evidence>
<feature type="compositionally biased region" description="Basic and acidic residues" evidence="1">
    <location>
        <begin position="7"/>
        <end position="24"/>
    </location>
</feature>
<keyword evidence="3" id="KW-0067">ATP-binding</keyword>
<feature type="region of interest" description="Disordered" evidence="1">
    <location>
        <begin position="1"/>
        <end position="37"/>
    </location>
</feature>
<dbReference type="GO" id="GO:0004386">
    <property type="term" value="F:helicase activity"/>
    <property type="evidence" value="ECO:0007669"/>
    <property type="project" value="UniProtKB-KW"/>
</dbReference>
<keyword evidence="3" id="KW-0378">Hydrolase</keyword>
<dbReference type="EMBL" id="NBNE01006787">
    <property type="protein sequence ID" value="OWZ01518.1"/>
    <property type="molecule type" value="Genomic_DNA"/>
</dbReference>
<organism evidence="3 4">
    <name type="scientific">Phytophthora megakarya</name>
    <dbReference type="NCBI Taxonomy" id="4795"/>
    <lineage>
        <taxon>Eukaryota</taxon>
        <taxon>Sar</taxon>
        <taxon>Stramenopiles</taxon>
        <taxon>Oomycota</taxon>
        <taxon>Peronosporomycetes</taxon>
        <taxon>Peronosporales</taxon>
        <taxon>Peronosporaceae</taxon>
        <taxon>Phytophthora</taxon>
    </lineage>
</organism>